<gene>
    <name evidence="9" type="primary">FUCL4_0</name>
    <name evidence="9" type="ORF">EYF80_017078</name>
</gene>
<dbReference type="InterPro" id="IPR051941">
    <property type="entry name" value="BG_Antigen-Binding_Lectin"/>
</dbReference>
<evidence type="ECO:0000313" key="9">
    <source>
        <dbReference type="EMBL" id="TNN72629.1"/>
    </source>
</evidence>
<feature type="domain" description="Fucolectin tachylectin-4 pentraxin-1" evidence="8">
    <location>
        <begin position="1"/>
        <end position="122"/>
    </location>
</feature>
<dbReference type="SMART" id="SM00607">
    <property type="entry name" value="FTP"/>
    <property type="match status" value="2"/>
</dbReference>
<evidence type="ECO:0000256" key="1">
    <source>
        <dbReference type="ARBA" id="ARBA00002219"/>
    </source>
</evidence>
<dbReference type="GO" id="GO:0001868">
    <property type="term" value="P:regulation of complement activation, lectin pathway"/>
    <property type="evidence" value="ECO:0007669"/>
    <property type="project" value="UniProtKB-ARBA"/>
</dbReference>
<dbReference type="InterPro" id="IPR008979">
    <property type="entry name" value="Galactose-bd-like_sf"/>
</dbReference>
<keyword evidence="4" id="KW-0479">Metal-binding</keyword>
<dbReference type="Gene3D" id="2.60.120.260">
    <property type="entry name" value="Galactose-binding domain-like"/>
    <property type="match status" value="2"/>
</dbReference>
<comment type="subunit">
    <text evidence="3">Homotrimer.</text>
</comment>
<keyword evidence="7" id="KW-1015">Disulfide bond</keyword>
<dbReference type="EMBL" id="SRLO01000134">
    <property type="protein sequence ID" value="TNN72629.1"/>
    <property type="molecule type" value="Genomic_DNA"/>
</dbReference>
<dbReference type="OrthoDB" id="547680at2759"/>
<accession>A0A4Z2I3I2</accession>
<evidence type="ECO:0000313" key="10">
    <source>
        <dbReference type="Proteomes" id="UP000314294"/>
    </source>
</evidence>
<organism evidence="9 10">
    <name type="scientific">Liparis tanakae</name>
    <name type="common">Tanaka's snailfish</name>
    <dbReference type="NCBI Taxonomy" id="230148"/>
    <lineage>
        <taxon>Eukaryota</taxon>
        <taxon>Metazoa</taxon>
        <taxon>Chordata</taxon>
        <taxon>Craniata</taxon>
        <taxon>Vertebrata</taxon>
        <taxon>Euteleostomi</taxon>
        <taxon>Actinopterygii</taxon>
        <taxon>Neopterygii</taxon>
        <taxon>Teleostei</taxon>
        <taxon>Neoteleostei</taxon>
        <taxon>Acanthomorphata</taxon>
        <taxon>Eupercaria</taxon>
        <taxon>Perciformes</taxon>
        <taxon>Cottioidei</taxon>
        <taxon>Cottales</taxon>
        <taxon>Liparidae</taxon>
        <taxon>Liparis</taxon>
    </lineage>
</organism>
<sequence>MAGVAVDGNTDGRLNRGFCTMTLVESDPWWRVDLLSVYNINAITITQSDADENLLIGAEIWIGNSEEPNHNENVRCALVGNLPAKLSFHYSFKAIEGQYITVRLPGNLKSLSFCEIEVFSTEYASLVPNVALKGEASQSSTLPFNDAARAIDGRRNSFYGDMFCSHTAENEVDPWWQVDLQLTYIIRYVKITNRGDCCAERLDGAEIRIGDSPENNGNNNPRC</sequence>
<comment type="similarity">
    <text evidence="2">Belongs to the fucolectin family.</text>
</comment>
<evidence type="ECO:0000256" key="2">
    <source>
        <dbReference type="ARBA" id="ARBA00010147"/>
    </source>
</evidence>
<dbReference type="GO" id="GO:0042806">
    <property type="term" value="F:fucose binding"/>
    <property type="evidence" value="ECO:0007669"/>
    <property type="project" value="UniProtKB-ARBA"/>
</dbReference>
<reference evidence="9 10" key="1">
    <citation type="submission" date="2019-03" db="EMBL/GenBank/DDBJ databases">
        <title>First draft genome of Liparis tanakae, snailfish: a comprehensive survey of snailfish specific genes.</title>
        <authorList>
            <person name="Kim W."/>
            <person name="Song I."/>
            <person name="Jeong J.-H."/>
            <person name="Kim D."/>
            <person name="Kim S."/>
            <person name="Ryu S."/>
            <person name="Song J.Y."/>
            <person name="Lee S.K."/>
        </authorList>
    </citation>
    <scope>NUCLEOTIDE SEQUENCE [LARGE SCALE GENOMIC DNA]</scope>
    <source>
        <tissue evidence="9">Muscle</tissue>
    </source>
</reference>
<evidence type="ECO:0000256" key="3">
    <source>
        <dbReference type="ARBA" id="ARBA00011233"/>
    </source>
</evidence>
<dbReference type="Proteomes" id="UP000314294">
    <property type="component" value="Unassembled WGS sequence"/>
</dbReference>
<feature type="domain" description="Fucolectin tachylectin-4 pentraxin-1" evidence="8">
    <location>
        <begin position="127"/>
        <end position="223"/>
    </location>
</feature>
<dbReference type="AlphaFoldDB" id="A0A4Z2I3I2"/>
<comment type="caution">
    <text evidence="9">The sequence shown here is derived from an EMBL/GenBank/DDBJ whole genome shotgun (WGS) entry which is preliminary data.</text>
</comment>
<dbReference type="GO" id="GO:0010185">
    <property type="term" value="P:regulation of cellular defense response"/>
    <property type="evidence" value="ECO:0007669"/>
    <property type="project" value="UniProtKB-ARBA"/>
</dbReference>
<evidence type="ECO:0000256" key="7">
    <source>
        <dbReference type="ARBA" id="ARBA00023157"/>
    </source>
</evidence>
<evidence type="ECO:0000256" key="4">
    <source>
        <dbReference type="ARBA" id="ARBA00022723"/>
    </source>
</evidence>
<keyword evidence="6" id="KW-0106">Calcium</keyword>
<comment type="function">
    <text evidence="1">Acts as a defensive agent. Recognizes blood group fucosylated oligosaccharides including A, B, H and Lewis B-type antigens. Does not recognize Lewis A antigen and has low affinity for monovalent haptens.</text>
</comment>
<dbReference type="PANTHER" id="PTHR45713">
    <property type="entry name" value="FTP DOMAIN-CONTAINING PROTEIN"/>
    <property type="match status" value="1"/>
</dbReference>
<proteinExistence type="inferred from homology"/>
<dbReference type="GO" id="GO:0046872">
    <property type="term" value="F:metal ion binding"/>
    <property type="evidence" value="ECO:0007669"/>
    <property type="project" value="UniProtKB-KW"/>
</dbReference>
<keyword evidence="10" id="KW-1185">Reference proteome</keyword>
<name>A0A4Z2I3I2_9TELE</name>
<dbReference type="Pfam" id="PF22633">
    <property type="entry name" value="F5_F8_type_C_2"/>
    <property type="match status" value="2"/>
</dbReference>
<dbReference type="PANTHER" id="PTHR45713:SF6">
    <property type="entry name" value="F5_8 TYPE C DOMAIN-CONTAINING PROTEIN"/>
    <property type="match status" value="1"/>
</dbReference>
<evidence type="ECO:0000256" key="5">
    <source>
        <dbReference type="ARBA" id="ARBA00022734"/>
    </source>
</evidence>
<dbReference type="SUPFAM" id="SSF49785">
    <property type="entry name" value="Galactose-binding domain-like"/>
    <property type="match status" value="2"/>
</dbReference>
<evidence type="ECO:0000259" key="8">
    <source>
        <dbReference type="SMART" id="SM00607"/>
    </source>
</evidence>
<keyword evidence="5" id="KW-0430">Lectin</keyword>
<protein>
    <submittedName>
        <fullName evidence="9">Fucolectin-4</fullName>
    </submittedName>
</protein>
<dbReference type="InterPro" id="IPR006585">
    <property type="entry name" value="FTP1"/>
</dbReference>
<evidence type="ECO:0000256" key="6">
    <source>
        <dbReference type="ARBA" id="ARBA00022837"/>
    </source>
</evidence>